<dbReference type="EMBL" id="JAAMPT010000197">
    <property type="protein sequence ID" value="NMH24248.1"/>
    <property type="molecule type" value="Genomic_DNA"/>
</dbReference>
<gene>
    <name evidence="5" type="ORF">G6042_03090</name>
</gene>
<evidence type="ECO:0000313" key="5">
    <source>
        <dbReference type="EMBL" id="NMH24248.1"/>
    </source>
</evidence>
<comment type="caution">
    <text evidence="5">The sequence shown here is derived from an EMBL/GenBank/DDBJ whole genome shotgun (WGS) entry which is preliminary data.</text>
</comment>
<feature type="compositionally biased region" description="Polar residues" evidence="1">
    <location>
        <begin position="438"/>
        <end position="454"/>
    </location>
</feature>
<name>A0ABX1QT52_9FLAO</name>
<dbReference type="SMART" id="SM00342">
    <property type="entry name" value="HTH_ARAC"/>
    <property type="match status" value="1"/>
</dbReference>
<sequence>MITKKRLLFLVLLISHCINAQNNYGKNSDSLSSKTYDYLSQSTVNYKVDSIKSRLYANAWLEKAKSENNDFQLTNAYKAQINLVSKQFRLSYADSMLIVAKKLNDIELIGSAYMTKGIVHYDRKEQMKALDNYLMADKYIAQTENQYLIYKLKYGIAQTKSYLGFYDEAISLFRECIDYFKEENDRAYLNSLHSLGLCYNRIGNYAWCTITNQTGIDEGKRLNNLEMQPYFIHSEGVNLCGLKKYKEAISKLTSVLPTIQSKKDFANASVAYFYIGKSFWALNQKDKAIIYFKKVEDIFKKEKYIRPDLREGYEKLIDYYKRKGNTKSQLYYIDQLLKVDNILGQNYKYLLKKVVKEYDTKELLKSKQEIENAMTFRTFVAFGIISILISIIAFLIYKHFKNKRLFDEIMKRDTSKPAITETCIEPSTFEEIIKNDTTEPISSENTDKQNSQEISPDIETAILKKLEKFEQSKKYLEKDMTLSKMAVFLNTNTKYVTKIIAKHRGKGTIDYITDLKINYIIEILKKETKYRNYTHKALGEEAGFGSTQNFTRAFKERNGISPTYFIYKLKKSANTSN</sequence>
<protein>
    <submittedName>
        <fullName evidence="5">AraC family transcriptional regulator</fullName>
    </submittedName>
</protein>
<dbReference type="Gene3D" id="1.10.10.60">
    <property type="entry name" value="Homeodomain-like"/>
    <property type="match status" value="1"/>
</dbReference>
<proteinExistence type="predicted"/>
<dbReference type="InterPro" id="IPR019734">
    <property type="entry name" value="TPR_rpt"/>
</dbReference>
<evidence type="ECO:0000259" key="4">
    <source>
        <dbReference type="PROSITE" id="PS01124"/>
    </source>
</evidence>
<dbReference type="SMART" id="SM00028">
    <property type="entry name" value="TPR"/>
    <property type="match status" value="2"/>
</dbReference>
<dbReference type="Gene3D" id="1.25.40.10">
    <property type="entry name" value="Tetratricopeptide repeat domain"/>
    <property type="match status" value="2"/>
</dbReference>
<feature type="domain" description="HTH araC/xylS-type" evidence="4">
    <location>
        <begin position="460"/>
        <end position="568"/>
    </location>
</feature>
<organism evidence="5 6">
    <name type="scientific">Flavobacterium solisilvae</name>
    <dbReference type="NCBI Taxonomy" id="1852019"/>
    <lineage>
        <taxon>Bacteria</taxon>
        <taxon>Pseudomonadati</taxon>
        <taxon>Bacteroidota</taxon>
        <taxon>Flavobacteriia</taxon>
        <taxon>Flavobacteriales</taxon>
        <taxon>Flavobacteriaceae</taxon>
        <taxon>Flavobacterium</taxon>
    </lineage>
</organism>
<dbReference type="InterPro" id="IPR018060">
    <property type="entry name" value="HTH_AraC"/>
</dbReference>
<keyword evidence="2" id="KW-0812">Transmembrane</keyword>
<keyword evidence="6" id="KW-1185">Reference proteome</keyword>
<dbReference type="PROSITE" id="PS01124">
    <property type="entry name" value="HTH_ARAC_FAMILY_2"/>
    <property type="match status" value="1"/>
</dbReference>
<feature type="signal peptide" evidence="3">
    <location>
        <begin position="1"/>
        <end position="20"/>
    </location>
</feature>
<dbReference type="InterPro" id="IPR011990">
    <property type="entry name" value="TPR-like_helical_dom_sf"/>
</dbReference>
<feature type="region of interest" description="Disordered" evidence="1">
    <location>
        <begin position="435"/>
        <end position="454"/>
    </location>
</feature>
<evidence type="ECO:0000313" key="6">
    <source>
        <dbReference type="Proteomes" id="UP000767947"/>
    </source>
</evidence>
<feature type="transmembrane region" description="Helical" evidence="2">
    <location>
        <begin position="376"/>
        <end position="397"/>
    </location>
</feature>
<accession>A0ABX1QT52</accession>
<evidence type="ECO:0000256" key="2">
    <source>
        <dbReference type="SAM" id="Phobius"/>
    </source>
</evidence>
<keyword evidence="2" id="KW-1133">Transmembrane helix</keyword>
<feature type="chain" id="PRO_5045106927" evidence="3">
    <location>
        <begin position="21"/>
        <end position="577"/>
    </location>
</feature>
<evidence type="ECO:0000256" key="3">
    <source>
        <dbReference type="SAM" id="SignalP"/>
    </source>
</evidence>
<reference evidence="5 6" key="1">
    <citation type="submission" date="2020-02" db="EMBL/GenBank/DDBJ databases">
        <title>Flavobacterium sp. genome.</title>
        <authorList>
            <person name="Jung H.S."/>
            <person name="Baek J.H."/>
            <person name="Jeon C.O."/>
        </authorList>
    </citation>
    <scope>NUCLEOTIDE SEQUENCE [LARGE SCALE GENOMIC DNA]</scope>
    <source>
        <strain evidence="5 6">SE-s27</strain>
    </source>
</reference>
<keyword evidence="2" id="KW-0472">Membrane</keyword>
<evidence type="ECO:0000256" key="1">
    <source>
        <dbReference type="SAM" id="MobiDB-lite"/>
    </source>
</evidence>
<dbReference type="Proteomes" id="UP000767947">
    <property type="component" value="Unassembled WGS sequence"/>
</dbReference>
<keyword evidence="3" id="KW-0732">Signal</keyword>
<dbReference type="RefSeq" id="WP_169522838.1">
    <property type="nucleotide sequence ID" value="NZ_JAAMPT010000197.1"/>
</dbReference>
<dbReference type="SUPFAM" id="SSF48452">
    <property type="entry name" value="TPR-like"/>
    <property type="match status" value="1"/>
</dbReference>